<dbReference type="InterPro" id="IPR017853">
    <property type="entry name" value="GH"/>
</dbReference>
<comment type="caution">
    <text evidence="4">The sequence shown here is derived from an EMBL/GenBank/DDBJ whole genome shotgun (WGS) entry which is preliminary data.</text>
</comment>
<dbReference type="InterPro" id="IPR013785">
    <property type="entry name" value="Aldolase_TIM"/>
</dbReference>
<dbReference type="Gene3D" id="3.20.20.70">
    <property type="entry name" value="Aldolase class I"/>
    <property type="match status" value="1"/>
</dbReference>
<dbReference type="EC" id="3.2.1.22" evidence="2"/>
<evidence type="ECO:0000256" key="1">
    <source>
        <dbReference type="ARBA" id="ARBA00001255"/>
    </source>
</evidence>
<proteinExistence type="predicted"/>
<gene>
    <name evidence="4" type="ORF">G6011_07443</name>
</gene>
<reference evidence="4" key="1">
    <citation type="submission" date="2021-07" db="EMBL/GenBank/DDBJ databases">
        <title>Genome Resource of American Ginseng Black Spot Pathogen Alternaria panax.</title>
        <authorList>
            <person name="Qiu C."/>
            <person name="Wang W."/>
            <person name="Liu Z."/>
        </authorList>
    </citation>
    <scope>NUCLEOTIDE SEQUENCE</scope>
    <source>
        <strain evidence="4">BNCC115425</strain>
    </source>
</reference>
<comment type="catalytic activity">
    <reaction evidence="1">
        <text>Hydrolysis of terminal, non-reducing alpha-D-galactose residues in alpha-D-galactosides, including galactose oligosaccharides, galactomannans and galactolipids.</text>
        <dbReference type="EC" id="3.2.1.22"/>
    </reaction>
</comment>
<dbReference type="Proteomes" id="UP001199106">
    <property type="component" value="Unassembled WGS sequence"/>
</dbReference>
<dbReference type="GO" id="GO:0004557">
    <property type="term" value="F:alpha-galactosidase activity"/>
    <property type="evidence" value="ECO:0007669"/>
    <property type="project" value="UniProtKB-EC"/>
</dbReference>
<accession>A0AAD4FEY2</accession>
<protein>
    <recommendedName>
        <fullName evidence="2">alpha-galactosidase</fullName>
        <ecNumber evidence="2">3.2.1.22</ecNumber>
    </recommendedName>
</protein>
<evidence type="ECO:0000313" key="4">
    <source>
        <dbReference type="EMBL" id="KAG9188738.1"/>
    </source>
</evidence>
<evidence type="ECO:0000259" key="3">
    <source>
        <dbReference type="Pfam" id="PF03537"/>
    </source>
</evidence>
<dbReference type="InterPro" id="IPR004352">
    <property type="entry name" value="GH114_TIM-barrel"/>
</dbReference>
<name>A0AAD4FEY2_9PLEO</name>
<organism evidence="4 5">
    <name type="scientific">Alternaria panax</name>
    <dbReference type="NCBI Taxonomy" id="48097"/>
    <lineage>
        <taxon>Eukaryota</taxon>
        <taxon>Fungi</taxon>
        <taxon>Dikarya</taxon>
        <taxon>Ascomycota</taxon>
        <taxon>Pezizomycotina</taxon>
        <taxon>Dothideomycetes</taxon>
        <taxon>Pleosporomycetidae</taxon>
        <taxon>Pleosporales</taxon>
        <taxon>Pleosporineae</taxon>
        <taxon>Pleosporaceae</taxon>
        <taxon>Alternaria</taxon>
        <taxon>Alternaria sect. Panax</taxon>
    </lineage>
</organism>
<dbReference type="PANTHER" id="PTHR35273">
    <property type="entry name" value="ALPHA-1,4 POLYGALACTOSAMINIDASE, PUTATIVE (AFU_ORTHOLOGUE AFUA_3G07890)-RELATED"/>
    <property type="match status" value="1"/>
</dbReference>
<keyword evidence="5" id="KW-1185">Reference proteome</keyword>
<dbReference type="AlphaFoldDB" id="A0AAD4FEY2"/>
<dbReference type="Pfam" id="PF03537">
    <property type="entry name" value="Glyco_hydro_114"/>
    <property type="match status" value="1"/>
</dbReference>
<dbReference type="PANTHER" id="PTHR35273:SF2">
    <property type="entry name" value="ALPHA-GALACTOSIDASE"/>
    <property type="match status" value="1"/>
</dbReference>
<evidence type="ECO:0000256" key="2">
    <source>
        <dbReference type="ARBA" id="ARBA00012755"/>
    </source>
</evidence>
<dbReference type="EMBL" id="JAANER010000006">
    <property type="protein sequence ID" value="KAG9188738.1"/>
    <property type="molecule type" value="Genomic_DNA"/>
</dbReference>
<feature type="domain" description="Glycoside-hydrolase family GH114 TIM-barrel" evidence="3">
    <location>
        <begin position="6"/>
        <end position="208"/>
    </location>
</feature>
<evidence type="ECO:0000313" key="5">
    <source>
        <dbReference type="Proteomes" id="UP001199106"/>
    </source>
</evidence>
<sequence length="237" mass="26143">MPLSPLDAPVWDIDLFGNPATTISVLKVADKVVICYFSAGTAEDWREDYKSFAIVDLGKDLPEWLNENQSIRALMAKRIKVAANKGYDAIDPDNTDGYKNDNGLNLRNTDAIDYVQWMQQEAAKYNMRIRLKNSLDILNDVSPIIDFAVNEQCAQQGECQVYDNFIALNKPVFHIEYPLPLNAQAVNGASCKGTGVAGPSTIMKGLQLNGMSYYCHDSYVDTPTLGGYIATKTVATA</sequence>
<dbReference type="SUPFAM" id="SSF51445">
    <property type="entry name" value="(Trans)glycosidases"/>
    <property type="match status" value="1"/>
</dbReference>